<dbReference type="GO" id="GO:0009060">
    <property type="term" value="P:aerobic respiration"/>
    <property type="evidence" value="ECO:0007669"/>
    <property type="project" value="UniProtKB-UniRule"/>
</dbReference>
<comment type="catalytic activity">
    <reaction evidence="6">
        <text>a 2-demethylmenaquinol + S-adenosyl-L-methionine = a menaquinol + S-adenosyl-L-homocysteine + H(+)</text>
        <dbReference type="Rhea" id="RHEA:42640"/>
        <dbReference type="Rhea" id="RHEA-COMP:9539"/>
        <dbReference type="Rhea" id="RHEA-COMP:9563"/>
        <dbReference type="ChEBI" id="CHEBI:15378"/>
        <dbReference type="ChEBI" id="CHEBI:18151"/>
        <dbReference type="ChEBI" id="CHEBI:55437"/>
        <dbReference type="ChEBI" id="CHEBI:57856"/>
        <dbReference type="ChEBI" id="CHEBI:59789"/>
        <dbReference type="EC" id="2.1.1.163"/>
    </reaction>
</comment>
<dbReference type="PANTHER" id="PTHR43591">
    <property type="entry name" value="METHYLTRANSFERASE"/>
    <property type="match status" value="1"/>
</dbReference>
<dbReference type="RefSeq" id="WP_152159146.1">
    <property type="nucleotide sequence ID" value="NZ_WEHX01000130.1"/>
</dbReference>
<name>A0A6I1EMF3_9BURK</name>
<protein>
    <recommendedName>
        <fullName evidence="6">Ubiquinone/menaquinone biosynthesis C-methyltransferase UbiE</fullName>
        <ecNumber evidence="6">2.1.1.163</ecNumber>
        <ecNumber evidence="6">2.1.1.201</ecNumber>
    </recommendedName>
    <alternativeName>
        <fullName evidence="6">2-methoxy-6-polyprenyl-1,4-benzoquinol methylase</fullName>
    </alternativeName>
    <alternativeName>
        <fullName evidence="6">Demethylmenaquinone methyltransferase</fullName>
    </alternativeName>
</protein>
<comment type="pathway">
    <text evidence="6">Cofactor biosynthesis; ubiquinone biosynthesis.</text>
</comment>
<dbReference type="EC" id="2.1.1.163" evidence="6"/>
<dbReference type="GO" id="GO:0032259">
    <property type="term" value="P:methylation"/>
    <property type="evidence" value="ECO:0007669"/>
    <property type="project" value="UniProtKB-KW"/>
</dbReference>
<sequence length="254" mass="28828">MEEKPKSNSASEKHQIDFGFSQIDEAEKEERVRHVFDSVAKKYDLMNDLLSLGMHRLWKRRCIASAAVKPGMKVLDIASGTCDLAMAFARLAGDENVTATDINHEMLACGRDRMRAHGMRSNVVLADAERLPFDENSFDVVTVSFGIRNMTHKDRALREMLRVLRPGGKLLVLEFSRCSAFLKPFYDFYSFHFMPWLGGKIVSDAASYRYLAESIRMHPNQQAFAKLMTDAGFSDVKWHNLTFGICALHIGKKN</sequence>
<dbReference type="InterPro" id="IPR029063">
    <property type="entry name" value="SAM-dependent_MTases_sf"/>
</dbReference>
<reference evidence="7 8" key="1">
    <citation type="submission" date="2019-10" db="EMBL/GenBank/DDBJ databases">
        <title>Genome diversity of Sutterella seckii.</title>
        <authorList>
            <person name="Chaplin A.V."/>
            <person name="Sokolova S.R."/>
            <person name="Mosin K.A."/>
            <person name="Ivanova E.L."/>
            <person name="Kochetkova T.O."/>
            <person name="Goltsov A.Y."/>
            <person name="Trofimov D.Y."/>
            <person name="Efimov B.A."/>
        </authorList>
    </citation>
    <scope>NUCLEOTIDE SEQUENCE [LARGE SCALE GENOMIC DNA]</scope>
    <source>
        <strain evidence="7 8">ASD393</strain>
    </source>
</reference>
<dbReference type="UniPathway" id="UPA00079">
    <property type="reaction ID" value="UER00169"/>
</dbReference>
<evidence type="ECO:0000313" key="7">
    <source>
        <dbReference type="EMBL" id="KAB7653147.1"/>
    </source>
</evidence>
<dbReference type="PROSITE" id="PS51608">
    <property type="entry name" value="SAM_MT_UBIE"/>
    <property type="match status" value="1"/>
</dbReference>
<dbReference type="EMBL" id="WEHX01000130">
    <property type="protein sequence ID" value="KAB7653147.1"/>
    <property type="molecule type" value="Genomic_DNA"/>
</dbReference>
<dbReference type="PROSITE" id="PS01184">
    <property type="entry name" value="UBIE_2"/>
    <property type="match status" value="1"/>
</dbReference>
<dbReference type="PANTHER" id="PTHR43591:SF24">
    <property type="entry name" value="2-METHOXY-6-POLYPRENYL-1,4-BENZOQUINOL METHYLASE, MITOCHONDRIAL"/>
    <property type="match status" value="1"/>
</dbReference>
<dbReference type="GO" id="GO:0043770">
    <property type="term" value="F:demethylmenaquinone methyltransferase activity"/>
    <property type="evidence" value="ECO:0007669"/>
    <property type="project" value="UniProtKB-UniRule"/>
</dbReference>
<evidence type="ECO:0000256" key="5">
    <source>
        <dbReference type="ARBA" id="ARBA00022691"/>
    </source>
</evidence>
<dbReference type="InterPro" id="IPR023576">
    <property type="entry name" value="UbiE/COQ5_MeTrFase_CS"/>
</dbReference>
<dbReference type="PROSITE" id="PS01183">
    <property type="entry name" value="UBIE_1"/>
    <property type="match status" value="1"/>
</dbReference>
<dbReference type="Proteomes" id="UP000430564">
    <property type="component" value="Unassembled WGS sequence"/>
</dbReference>
<feature type="binding site" evidence="6">
    <location>
        <position position="144"/>
    </location>
    <ligand>
        <name>S-adenosyl-L-methionine</name>
        <dbReference type="ChEBI" id="CHEBI:59789"/>
    </ligand>
</feature>
<dbReference type="EC" id="2.1.1.201" evidence="6"/>
<feature type="binding site" evidence="6">
    <location>
        <position position="81"/>
    </location>
    <ligand>
        <name>S-adenosyl-L-methionine</name>
        <dbReference type="ChEBI" id="CHEBI:59789"/>
    </ligand>
</feature>
<keyword evidence="5 6" id="KW-0949">S-adenosyl-L-methionine</keyword>
<comment type="similarity">
    <text evidence="6">Belongs to the class I-like SAM-binding methyltransferase superfamily. MenG/UbiE family.</text>
</comment>
<gene>
    <name evidence="6 7" type="primary">ubiE</name>
    <name evidence="7" type="ORF">GBM95_11025</name>
</gene>
<dbReference type="OrthoDB" id="9808140at2"/>
<evidence type="ECO:0000256" key="3">
    <source>
        <dbReference type="ARBA" id="ARBA00022679"/>
    </source>
</evidence>
<comment type="catalytic activity">
    <reaction evidence="6">
        <text>a 2-methoxy-6-(all-trans-polyprenyl)benzene-1,4-diol + S-adenosyl-L-methionine = a 5-methoxy-2-methyl-3-(all-trans-polyprenyl)benzene-1,4-diol + S-adenosyl-L-homocysteine + H(+)</text>
        <dbReference type="Rhea" id="RHEA:28286"/>
        <dbReference type="Rhea" id="RHEA-COMP:10858"/>
        <dbReference type="Rhea" id="RHEA-COMP:10859"/>
        <dbReference type="ChEBI" id="CHEBI:15378"/>
        <dbReference type="ChEBI" id="CHEBI:57856"/>
        <dbReference type="ChEBI" id="CHEBI:59789"/>
        <dbReference type="ChEBI" id="CHEBI:84166"/>
        <dbReference type="ChEBI" id="CHEBI:84167"/>
        <dbReference type="EC" id="2.1.1.201"/>
    </reaction>
</comment>
<dbReference type="Gene3D" id="3.40.50.150">
    <property type="entry name" value="Vaccinia Virus protein VP39"/>
    <property type="match status" value="1"/>
</dbReference>
<accession>A0A6I1EMF3</accession>
<evidence type="ECO:0000256" key="4">
    <source>
        <dbReference type="ARBA" id="ARBA00022688"/>
    </source>
</evidence>
<comment type="function">
    <text evidence="6">Methyltransferase required for the conversion of demethylmenaquinol (DMKH2) to menaquinol (MKH2) and the conversion of 2-polyprenyl-6-methoxy-1,4-benzoquinol (DDMQH2) to 2-polyprenyl-3-methyl-6-methoxy-1,4-benzoquinol (DMQH2).</text>
</comment>
<dbReference type="SUPFAM" id="SSF53335">
    <property type="entry name" value="S-adenosyl-L-methionine-dependent methyltransferases"/>
    <property type="match status" value="1"/>
</dbReference>
<dbReference type="UniPathway" id="UPA00232"/>
<proteinExistence type="inferred from homology"/>
<evidence type="ECO:0000256" key="1">
    <source>
        <dbReference type="ARBA" id="ARBA00022428"/>
    </source>
</evidence>
<dbReference type="GO" id="GO:0009234">
    <property type="term" value="P:menaquinone biosynthetic process"/>
    <property type="evidence" value="ECO:0007669"/>
    <property type="project" value="UniProtKB-UniRule"/>
</dbReference>
<feature type="binding site" evidence="6">
    <location>
        <position position="101"/>
    </location>
    <ligand>
        <name>S-adenosyl-L-methionine</name>
        <dbReference type="ChEBI" id="CHEBI:59789"/>
    </ligand>
</feature>
<keyword evidence="2 6" id="KW-0489">Methyltransferase</keyword>
<organism evidence="7 8">
    <name type="scientific">Sutterella seckii</name>
    <dbReference type="NCBI Taxonomy" id="1944635"/>
    <lineage>
        <taxon>Bacteria</taxon>
        <taxon>Pseudomonadati</taxon>
        <taxon>Pseudomonadota</taxon>
        <taxon>Betaproteobacteria</taxon>
        <taxon>Burkholderiales</taxon>
        <taxon>Sutterellaceae</taxon>
        <taxon>Sutterella</taxon>
    </lineage>
</organism>
<keyword evidence="3 6" id="KW-0808">Transferase</keyword>
<comment type="caution">
    <text evidence="7">The sequence shown here is derived from an EMBL/GenBank/DDBJ whole genome shotgun (WGS) entry which is preliminary data.</text>
</comment>
<dbReference type="GO" id="GO:0008425">
    <property type="term" value="F:2-methoxy-6-polyprenyl-1,4-benzoquinol methyltransferase activity"/>
    <property type="evidence" value="ECO:0007669"/>
    <property type="project" value="UniProtKB-UniRule"/>
</dbReference>
<dbReference type="CDD" id="cd02440">
    <property type="entry name" value="AdoMet_MTases"/>
    <property type="match status" value="1"/>
</dbReference>
<dbReference type="NCBIfam" id="NF001244">
    <property type="entry name" value="PRK00216.1-5"/>
    <property type="match status" value="1"/>
</dbReference>
<keyword evidence="4 6" id="KW-0831">Ubiquinone biosynthesis</keyword>
<dbReference type="InterPro" id="IPR004033">
    <property type="entry name" value="UbiE/COQ5_MeTrFase"/>
</dbReference>
<evidence type="ECO:0000256" key="6">
    <source>
        <dbReference type="HAMAP-Rule" id="MF_01813"/>
    </source>
</evidence>
<evidence type="ECO:0000256" key="2">
    <source>
        <dbReference type="ARBA" id="ARBA00022603"/>
    </source>
</evidence>
<comment type="pathway">
    <text evidence="6">Quinol/quinone metabolism; menaquinone biosynthesis; menaquinol from 1,4-dihydroxy-2-naphthoate: step 2/2.</text>
</comment>
<evidence type="ECO:0000313" key="8">
    <source>
        <dbReference type="Proteomes" id="UP000430564"/>
    </source>
</evidence>
<dbReference type="AlphaFoldDB" id="A0A6I1EMF3"/>
<dbReference type="Pfam" id="PF01209">
    <property type="entry name" value="Ubie_methyltran"/>
    <property type="match status" value="1"/>
</dbReference>
<dbReference type="HAMAP" id="MF_01813">
    <property type="entry name" value="MenG_UbiE_methyltr"/>
    <property type="match status" value="1"/>
</dbReference>
<keyword evidence="1 6" id="KW-0474">Menaquinone biosynthesis</keyword>
<feature type="binding site" evidence="6">
    <location>
        <begin position="127"/>
        <end position="128"/>
    </location>
    <ligand>
        <name>S-adenosyl-L-methionine</name>
        <dbReference type="ChEBI" id="CHEBI:59789"/>
    </ligand>
</feature>
<dbReference type="NCBIfam" id="TIGR01934">
    <property type="entry name" value="MenG_MenH_UbiE"/>
    <property type="match status" value="1"/>
</dbReference>